<evidence type="ECO:0000256" key="1">
    <source>
        <dbReference type="SAM" id="Coils"/>
    </source>
</evidence>
<dbReference type="InterPro" id="IPR009057">
    <property type="entry name" value="Homeodomain-like_sf"/>
</dbReference>
<dbReference type="GO" id="GO:0003677">
    <property type="term" value="F:DNA binding"/>
    <property type="evidence" value="ECO:0007669"/>
    <property type="project" value="UniProtKB-KW"/>
</dbReference>
<evidence type="ECO:0000313" key="3">
    <source>
        <dbReference type="Proteomes" id="UP000199337"/>
    </source>
</evidence>
<proteinExistence type="predicted"/>
<organism evidence="2 3">
    <name type="scientific">Desulfotruncus arcticus DSM 17038</name>
    <dbReference type="NCBI Taxonomy" id="1121424"/>
    <lineage>
        <taxon>Bacteria</taxon>
        <taxon>Bacillati</taxon>
        <taxon>Bacillota</taxon>
        <taxon>Clostridia</taxon>
        <taxon>Eubacteriales</taxon>
        <taxon>Desulfallaceae</taxon>
        <taxon>Desulfotruncus</taxon>
    </lineage>
</organism>
<dbReference type="STRING" id="341036.SAMN05660649_04311"/>
<dbReference type="SUPFAM" id="SSF46689">
    <property type="entry name" value="Homeodomain-like"/>
    <property type="match status" value="1"/>
</dbReference>
<dbReference type="Pfam" id="PF13384">
    <property type="entry name" value="HTH_23"/>
    <property type="match status" value="1"/>
</dbReference>
<keyword evidence="2" id="KW-0238">DNA-binding</keyword>
<dbReference type="AlphaFoldDB" id="A0A1I2Y9M1"/>
<dbReference type="RefSeq" id="WP_131820811.1">
    <property type="nucleotide sequence ID" value="NZ_FOOX01000020.1"/>
</dbReference>
<accession>A0A1I2Y9M1</accession>
<gene>
    <name evidence="2" type="ORF">SAMN05660649_04311</name>
</gene>
<keyword evidence="2" id="KW-0371">Homeobox</keyword>
<keyword evidence="1" id="KW-0175">Coiled coil</keyword>
<reference evidence="3" key="1">
    <citation type="submission" date="2016-10" db="EMBL/GenBank/DDBJ databases">
        <authorList>
            <person name="Varghese N."/>
            <person name="Submissions S."/>
        </authorList>
    </citation>
    <scope>NUCLEOTIDE SEQUENCE [LARGE SCALE GENOMIC DNA]</scope>
    <source>
        <strain evidence="3">DSM 17038</strain>
    </source>
</reference>
<dbReference type="Proteomes" id="UP000199337">
    <property type="component" value="Unassembled WGS sequence"/>
</dbReference>
<dbReference type="EMBL" id="FOOX01000020">
    <property type="protein sequence ID" value="SFH22067.1"/>
    <property type="molecule type" value="Genomic_DNA"/>
</dbReference>
<name>A0A1I2Y9M1_9FIRM</name>
<keyword evidence="3" id="KW-1185">Reference proteome</keyword>
<feature type="coiled-coil region" evidence="1">
    <location>
        <begin position="19"/>
        <end position="46"/>
    </location>
</feature>
<evidence type="ECO:0000313" key="2">
    <source>
        <dbReference type="EMBL" id="SFH22067.1"/>
    </source>
</evidence>
<protein>
    <submittedName>
        <fullName evidence="2">Homeodomain-like domain-containing protein</fullName>
    </submittedName>
</protein>
<sequence length="80" mass="9070">MVRDQAGDREIANVMGVTRQTVQNWVSDLEAQREEAREEIREKALEMRAEGKSLRQVASELEVNPVTVAGWKKRSMISGN</sequence>